<reference evidence="2 3" key="1">
    <citation type="journal article" date="2015" name="Proc. Natl. Acad. Sci. U.S.A.">
        <title>The resurrection genome of Boea hygrometrica: A blueprint for survival of dehydration.</title>
        <authorList>
            <person name="Xiao L."/>
            <person name="Yang G."/>
            <person name="Zhang L."/>
            <person name="Yang X."/>
            <person name="Zhao S."/>
            <person name="Ji Z."/>
            <person name="Zhou Q."/>
            <person name="Hu M."/>
            <person name="Wang Y."/>
            <person name="Chen M."/>
            <person name="Xu Y."/>
            <person name="Jin H."/>
            <person name="Xiao X."/>
            <person name="Hu G."/>
            <person name="Bao F."/>
            <person name="Hu Y."/>
            <person name="Wan P."/>
            <person name="Li L."/>
            <person name="Deng X."/>
            <person name="Kuang T."/>
            <person name="Xiang C."/>
            <person name="Zhu J.K."/>
            <person name="Oliver M.J."/>
            <person name="He Y."/>
        </authorList>
    </citation>
    <scope>NUCLEOTIDE SEQUENCE [LARGE SCALE GENOMIC DNA]</scope>
    <source>
        <strain evidence="3">cv. XS01</strain>
    </source>
</reference>
<accession>A0A2Z7C4C6</accession>
<organism evidence="2 3">
    <name type="scientific">Dorcoceras hygrometricum</name>
    <dbReference type="NCBI Taxonomy" id="472368"/>
    <lineage>
        <taxon>Eukaryota</taxon>
        <taxon>Viridiplantae</taxon>
        <taxon>Streptophyta</taxon>
        <taxon>Embryophyta</taxon>
        <taxon>Tracheophyta</taxon>
        <taxon>Spermatophyta</taxon>
        <taxon>Magnoliopsida</taxon>
        <taxon>eudicotyledons</taxon>
        <taxon>Gunneridae</taxon>
        <taxon>Pentapetalae</taxon>
        <taxon>asterids</taxon>
        <taxon>lamiids</taxon>
        <taxon>Lamiales</taxon>
        <taxon>Gesneriaceae</taxon>
        <taxon>Didymocarpoideae</taxon>
        <taxon>Trichosporeae</taxon>
        <taxon>Loxocarpinae</taxon>
        <taxon>Dorcoceras</taxon>
    </lineage>
</organism>
<keyword evidence="3" id="KW-1185">Reference proteome</keyword>
<protein>
    <submittedName>
        <fullName evidence="2">Uncharacterized protein</fullName>
    </submittedName>
</protein>
<name>A0A2Z7C4C6_9LAMI</name>
<evidence type="ECO:0000313" key="2">
    <source>
        <dbReference type="EMBL" id="KZV40761.1"/>
    </source>
</evidence>
<feature type="compositionally biased region" description="Basic and acidic residues" evidence="1">
    <location>
        <begin position="104"/>
        <end position="113"/>
    </location>
</feature>
<dbReference type="Proteomes" id="UP000250235">
    <property type="component" value="Unassembled WGS sequence"/>
</dbReference>
<evidence type="ECO:0000256" key="1">
    <source>
        <dbReference type="SAM" id="MobiDB-lite"/>
    </source>
</evidence>
<feature type="compositionally biased region" description="Polar residues" evidence="1">
    <location>
        <begin position="114"/>
        <end position="133"/>
    </location>
</feature>
<feature type="region of interest" description="Disordered" evidence="1">
    <location>
        <begin position="101"/>
        <end position="144"/>
    </location>
</feature>
<dbReference type="AlphaFoldDB" id="A0A2Z7C4C6"/>
<dbReference type="EMBL" id="KQ999872">
    <property type="protein sequence ID" value="KZV40761.1"/>
    <property type="molecule type" value="Genomic_DNA"/>
</dbReference>
<evidence type="ECO:0000313" key="3">
    <source>
        <dbReference type="Proteomes" id="UP000250235"/>
    </source>
</evidence>
<gene>
    <name evidence="2" type="ORF">F511_30324</name>
</gene>
<sequence>MLSLSRCDLDSNVLLRFGLPSRVAVPCLPMILCNCPSAITARWSSDTTNQSVTTPMIALDLSSTTHLSADHNVALSQILLRHGNFNLLNWLPRWFQQLQQELPQESRRTKERSGVSTMSSAPPVLLQTTTEINGNVPEKCSNEQ</sequence>
<proteinExistence type="predicted"/>